<dbReference type="UniPathway" id="UPA00057">
    <property type="reaction ID" value="UER00099"/>
</dbReference>
<feature type="domain" description="GHMP kinase C-terminal" evidence="17">
    <location>
        <begin position="355"/>
        <end position="425"/>
    </location>
</feature>
<dbReference type="InterPro" id="IPR035102">
    <property type="entry name" value="Phosphomevalonate_kinase"/>
</dbReference>
<evidence type="ECO:0000256" key="8">
    <source>
        <dbReference type="ARBA" id="ARBA00022840"/>
    </source>
</evidence>
<sequence length="468" mass="50899">MSSSDAPLSPKAVSCPAKVLVAGGYLVLDREYTGLVFGLDARIHTVVEPIKTRSGVTINEILVTSPQFREAIWEYGYRSQSEDGGITITQLSVGHEQSIARSRNPFIETALTYALTYIHALLPKTLIQPSSIRILADQAYYSNPGVTRSSNQISQPHKVSRFQDFNVSLKEAHKTGLGSSAALVTSFTAAVLGFYLPKDLFDVRTEKGQTILHNLAQASHSHAQGKVGSGFDIASAVFGSCLYKRFSPSLLGNLPQPSSPSFATQLRSLVEGPTWDTEIQKAAIKMPEGLRLVMCDVDCGSETPGMVKKVLAWRAQKPEEAEKIWKELQRGNEALAAELTRLATEVQGDNASKHDTLRKIIDGNRALIRDMGEKSGVPIEPPQQTRLLDYCSKLDGVVGGVVPGAGGFDAIVLLVEDREAIIESLKTSLAEYKDLEAIGRVGVIGVREEMVGVKEEELSLYKEWEAAS</sequence>
<dbReference type="GO" id="GO:0004631">
    <property type="term" value="F:phosphomevalonate kinase activity"/>
    <property type="evidence" value="ECO:0007669"/>
    <property type="project" value="UniProtKB-UniRule"/>
</dbReference>
<evidence type="ECO:0000256" key="2">
    <source>
        <dbReference type="ARBA" id="ARBA00006495"/>
    </source>
</evidence>
<keyword evidence="10" id="KW-0756">Sterol biosynthesis</keyword>
<evidence type="ECO:0000256" key="1">
    <source>
        <dbReference type="ARBA" id="ARBA00005017"/>
    </source>
</evidence>
<dbReference type="InterPro" id="IPR006204">
    <property type="entry name" value="GHMP_kinase_N_dom"/>
</dbReference>
<dbReference type="GO" id="GO:0005777">
    <property type="term" value="C:peroxisome"/>
    <property type="evidence" value="ECO:0007669"/>
    <property type="project" value="TreeGrafter"/>
</dbReference>
<keyword evidence="12" id="KW-1207">Sterol metabolism</keyword>
<dbReference type="PANTHER" id="PTHR31814:SF2">
    <property type="entry name" value="PHOSPHOMEVALONATE KINASE"/>
    <property type="match status" value="1"/>
</dbReference>
<dbReference type="Gene3D" id="3.30.230.10">
    <property type="match status" value="1"/>
</dbReference>
<keyword evidence="9 15" id="KW-0752">Steroid biosynthesis</keyword>
<feature type="domain" description="GHMP kinase N-terminal" evidence="16">
    <location>
        <begin position="173"/>
        <end position="239"/>
    </location>
</feature>
<dbReference type="SUPFAM" id="SSF54211">
    <property type="entry name" value="Ribosomal protein S5 domain 2-like"/>
    <property type="match status" value="1"/>
</dbReference>
<keyword evidence="6" id="KW-0547">Nucleotide-binding</keyword>
<proteinExistence type="inferred from homology"/>
<dbReference type="PANTHER" id="PTHR31814">
    <property type="match status" value="1"/>
</dbReference>
<comment type="caution">
    <text evidence="18">The sequence shown here is derived from an EMBL/GenBank/DDBJ whole genome shotgun (WGS) entry which is preliminary data.</text>
</comment>
<dbReference type="PIRSF" id="PIRSF017288">
    <property type="entry name" value="PMK_GHMP_euk"/>
    <property type="match status" value="1"/>
</dbReference>
<evidence type="ECO:0000256" key="12">
    <source>
        <dbReference type="ARBA" id="ARBA00023166"/>
    </source>
</evidence>
<dbReference type="InterPro" id="IPR016005">
    <property type="entry name" value="Erg8"/>
</dbReference>
<reference evidence="19" key="1">
    <citation type="journal article" date="2019" name="bioRxiv">
        <title>Genomics, evolutionary history and diagnostics of the Alternaria alternata species group including apple and Asian pear pathotypes.</title>
        <authorList>
            <person name="Armitage A.D."/>
            <person name="Cockerton H.M."/>
            <person name="Sreenivasaprasad S."/>
            <person name="Woodhall J.W."/>
            <person name="Lane C.R."/>
            <person name="Harrison R.J."/>
            <person name="Clarkson J.P."/>
        </authorList>
    </citation>
    <scope>NUCLEOTIDE SEQUENCE [LARGE SCALE GENOMIC DNA]</scope>
    <source>
        <strain evidence="19">FERA 1177</strain>
    </source>
</reference>
<evidence type="ECO:0000256" key="5">
    <source>
        <dbReference type="ARBA" id="ARBA00022679"/>
    </source>
</evidence>
<dbReference type="GO" id="GO:0006696">
    <property type="term" value="P:ergosterol biosynthetic process"/>
    <property type="evidence" value="ECO:0007669"/>
    <property type="project" value="TreeGrafter"/>
</dbReference>
<dbReference type="EC" id="2.7.4.2" evidence="3 15"/>
<evidence type="ECO:0000313" key="18">
    <source>
        <dbReference type="EMBL" id="RYN84625.1"/>
    </source>
</evidence>
<evidence type="ECO:0000256" key="10">
    <source>
        <dbReference type="ARBA" id="ARBA00023011"/>
    </source>
</evidence>
<dbReference type="FunFam" id="3.30.70.890:FF:000018">
    <property type="entry name" value="Phosphomevalonate kinase"/>
    <property type="match status" value="1"/>
</dbReference>
<keyword evidence="13 15" id="KW-0753">Steroid metabolism</keyword>
<keyword evidence="11 15" id="KW-0443">Lipid metabolism</keyword>
<keyword evidence="8" id="KW-0067">ATP-binding</keyword>
<keyword evidence="7 15" id="KW-0418">Kinase</keyword>
<dbReference type="Pfam" id="PF00288">
    <property type="entry name" value="GHMP_kinases_N"/>
    <property type="match status" value="1"/>
</dbReference>
<dbReference type="GO" id="GO:0019287">
    <property type="term" value="P:isopentenyl diphosphate biosynthetic process, mevalonate pathway"/>
    <property type="evidence" value="ECO:0007669"/>
    <property type="project" value="UniProtKB-UniRule"/>
</dbReference>
<keyword evidence="4 15" id="KW-0444">Lipid biosynthesis</keyword>
<evidence type="ECO:0000313" key="19">
    <source>
        <dbReference type="Proteomes" id="UP000291422"/>
    </source>
</evidence>
<dbReference type="InterPro" id="IPR020568">
    <property type="entry name" value="Ribosomal_Su5_D2-typ_SF"/>
</dbReference>
<dbReference type="Proteomes" id="UP000291422">
    <property type="component" value="Unassembled WGS sequence"/>
</dbReference>
<comment type="catalytic activity">
    <reaction evidence="14">
        <text>(R)-5-phosphomevalonate + ATP = (R)-5-diphosphomevalonate + ADP</text>
        <dbReference type="Rhea" id="RHEA:16341"/>
        <dbReference type="ChEBI" id="CHEBI:30616"/>
        <dbReference type="ChEBI" id="CHEBI:57557"/>
        <dbReference type="ChEBI" id="CHEBI:58146"/>
        <dbReference type="ChEBI" id="CHEBI:456216"/>
        <dbReference type="EC" id="2.7.4.2"/>
    </reaction>
    <physiologicalReaction direction="left-to-right" evidence="14">
        <dbReference type="Rhea" id="RHEA:16342"/>
    </physiologicalReaction>
</comment>
<comment type="pathway">
    <text evidence="1 15">Isoprenoid biosynthesis; isopentenyl diphosphate biosynthesis via mevalonate pathway; isopentenyl diphosphate from (R)-mevalonate: step 2/3.</text>
</comment>
<accession>A0A4Q4NZP1</accession>
<dbReference type="SUPFAM" id="SSF55060">
    <property type="entry name" value="GHMP Kinase, C-terminal domain"/>
    <property type="match status" value="1"/>
</dbReference>
<dbReference type="InterPro" id="IPR013750">
    <property type="entry name" value="GHMP_kinase_C_dom"/>
</dbReference>
<evidence type="ECO:0000256" key="13">
    <source>
        <dbReference type="ARBA" id="ARBA00023221"/>
    </source>
</evidence>
<evidence type="ECO:0000256" key="11">
    <source>
        <dbReference type="ARBA" id="ARBA00023098"/>
    </source>
</evidence>
<dbReference type="EMBL" id="PDXD01000001">
    <property type="protein sequence ID" value="RYN84625.1"/>
    <property type="molecule type" value="Genomic_DNA"/>
</dbReference>
<evidence type="ECO:0000259" key="16">
    <source>
        <dbReference type="Pfam" id="PF00288"/>
    </source>
</evidence>
<name>A0A4Q4NZP1_ALTAL</name>
<dbReference type="VEuPathDB" id="FungiDB:CC77DRAFT_985925"/>
<dbReference type="InterPro" id="IPR014721">
    <property type="entry name" value="Ribsml_uS5_D2-typ_fold_subgr"/>
</dbReference>
<dbReference type="InterPro" id="IPR036554">
    <property type="entry name" value="GHMP_kinase_C_sf"/>
</dbReference>
<evidence type="ECO:0000256" key="4">
    <source>
        <dbReference type="ARBA" id="ARBA00022516"/>
    </source>
</evidence>
<organism evidence="18 19">
    <name type="scientific">Alternaria alternata</name>
    <name type="common">Alternaria rot fungus</name>
    <name type="synonym">Torula alternata</name>
    <dbReference type="NCBI Taxonomy" id="5599"/>
    <lineage>
        <taxon>Eukaryota</taxon>
        <taxon>Fungi</taxon>
        <taxon>Dikarya</taxon>
        <taxon>Ascomycota</taxon>
        <taxon>Pezizomycotina</taxon>
        <taxon>Dothideomycetes</taxon>
        <taxon>Pleosporomycetidae</taxon>
        <taxon>Pleosporales</taxon>
        <taxon>Pleosporineae</taxon>
        <taxon>Pleosporaceae</taxon>
        <taxon>Alternaria</taxon>
        <taxon>Alternaria sect. Alternaria</taxon>
        <taxon>Alternaria alternata complex</taxon>
    </lineage>
</organism>
<protein>
    <recommendedName>
        <fullName evidence="3 15">Phosphomevalonate kinase</fullName>
        <ecNumber evidence="3 15">2.7.4.2</ecNumber>
    </recommendedName>
</protein>
<evidence type="ECO:0000259" key="17">
    <source>
        <dbReference type="Pfam" id="PF08544"/>
    </source>
</evidence>
<evidence type="ECO:0000256" key="14">
    <source>
        <dbReference type="ARBA" id="ARBA00029326"/>
    </source>
</evidence>
<evidence type="ECO:0000256" key="9">
    <source>
        <dbReference type="ARBA" id="ARBA00022955"/>
    </source>
</evidence>
<keyword evidence="5 15" id="KW-0808">Transferase</keyword>
<evidence type="ECO:0000256" key="15">
    <source>
        <dbReference type="PIRNR" id="PIRNR017288"/>
    </source>
</evidence>
<evidence type="ECO:0000256" key="3">
    <source>
        <dbReference type="ARBA" id="ARBA00012958"/>
    </source>
</evidence>
<gene>
    <name evidence="18" type="ORF">AA0117_g151</name>
</gene>
<dbReference type="Pfam" id="PF08544">
    <property type="entry name" value="GHMP_kinases_C"/>
    <property type="match status" value="1"/>
</dbReference>
<evidence type="ECO:0000256" key="6">
    <source>
        <dbReference type="ARBA" id="ARBA00022741"/>
    </source>
</evidence>
<dbReference type="AlphaFoldDB" id="A0A4Q4NZP1"/>
<comment type="similarity">
    <text evidence="2 15">Belongs to the GHMP kinase family. Mevalonate kinase subfamily.</text>
</comment>
<evidence type="ECO:0000256" key="7">
    <source>
        <dbReference type="ARBA" id="ARBA00022777"/>
    </source>
</evidence>
<dbReference type="Gene3D" id="3.30.70.890">
    <property type="entry name" value="GHMP kinase, C-terminal domain"/>
    <property type="match status" value="1"/>
</dbReference>
<dbReference type="GO" id="GO:0010142">
    <property type="term" value="P:farnesyl diphosphate biosynthetic process, mevalonate pathway"/>
    <property type="evidence" value="ECO:0007669"/>
    <property type="project" value="TreeGrafter"/>
</dbReference>
<dbReference type="GO" id="GO:0005524">
    <property type="term" value="F:ATP binding"/>
    <property type="evidence" value="ECO:0007669"/>
    <property type="project" value="UniProtKB-UniRule"/>
</dbReference>